<accession>A0AAW0U9X5</accession>
<feature type="compositionally biased region" description="Acidic residues" evidence="1">
    <location>
        <begin position="103"/>
        <end position="113"/>
    </location>
</feature>
<organism evidence="2 3">
    <name type="scientific">Scylla paramamosain</name>
    <name type="common">Mud crab</name>
    <dbReference type="NCBI Taxonomy" id="85552"/>
    <lineage>
        <taxon>Eukaryota</taxon>
        <taxon>Metazoa</taxon>
        <taxon>Ecdysozoa</taxon>
        <taxon>Arthropoda</taxon>
        <taxon>Crustacea</taxon>
        <taxon>Multicrustacea</taxon>
        <taxon>Malacostraca</taxon>
        <taxon>Eumalacostraca</taxon>
        <taxon>Eucarida</taxon>
        <taxon>Decapoda</taxon>
        <taxon>Pleocyemata</taxon>
        <taxon>Brachyura</taxon>
        <taxon>Eubrachyura</taxon>
        <taxon>Portunoidea</taxon>
        <taxon>Portunidae</taxon>
        <taxon>Portuninae</taxon>
        <taxon>Scylla</taxon>
    </lineage>
</organism>
<gene>
    <name evidence="2" type="ORF">O3P69_005097</name>
</gene>
<evidence type="ECO:0000313" key="3">
    <source>
        <dbReference type="Proteomes" id="UP001487740"/>
    </source>
</evidence>
<proteinExistence type="predicted"/>
<evidence type="ECO:0000256" key="1">
    <source>
        <dbReference type="SAM" id="MobiDB-lite"/>
    </source>
</evidence>
<dbReference type="Proteomes" id="UP001487740">
    <property type="component" value="Unassembled WGS sequence"/>
</dbReference>
<feature type="compositionally biased region" description="Pro residues" evidence="1">
    <location>
        <begin position="146"/>
        <end position="157"/>
    </location>
</feature>
<protein>
    <submittedName>
        <fullName evidence="2">Uncharacterized protein</fullName>
    </submittedName>
</protein>
<dbReference type="EMBL" id="JARAKH010000015">
    <property type="protein sequence ID" value="KAK8396882.1"/>
    <property type="molecule type" value="Genomic_DNA"/>
</dbReference>
<keyword evidence="3" id="KW-1185">Reference proteome</keyword>
<evidence type="ECO:0000313" key="2">
    <source>
        <dbReference type="EMBL" id="KAK8396882.1"/>
    </source>
</evidence>
<sequence length="376" mass="41218">MGLLHEQRVGGEMESKGIRSFLYHSLNLPANDAATTWKHTYQRFASGPSPLKYSSLEHLRFQPSEGAPGNCLIVGLTQAPPRLTSQELDLTYSGVGRVEELAGWEEDGEEEEEEKGKRENSNFLNGLSRCDVKDQHPEASLSGHPRQPPPPPLPPPLTRSITERRLSKLKRSCSGGGKYGNVCPYLGKHATHSTYNPACHDPTTTMTITTACQHTSKPPPRPTVPRSAPESPKRAAAKSEVSGAARESSISLARLRETPGRDLSGFRLMARQRGISRESSGLAEGGGAVGKGRGWVMEDAGLDWMRLGEAGRCPGHVDSQNTIHNTDPSEPTMSRPWWQKRETPRRFFVSSNSVSPEGMCGFAGEREERAEVEILF</sequence>
<dbReference type="AlphaFoldDB" id="A0AAW0U9X5"/>
<comment type="caution">
    <text evidence="2">The sequence shown here is derived from an EMBL/GenBank/DDBJ whole genome shotgun (WGS) entry which is preliminary data.</text>
</comment>
<reference evidence="2 3" key="1">
    <citation type="submission" date="2023-03" db="EMBL/GenBank/DDBJ databases">
        <title>High-quality genome of Scylla paramamosain provides insights in environmental adaptation.</title>
        <authorList>
            <person name="Zhang L."/>
        </authorList>
    </citation>
    <scope>NUCLEOTIDE SEQUENCE [LARGE SCALE GENOMIC DNA]</scope>
    <source>
        <strain evidence="2">LZ_2023a</strain>
        <tissue evidence="2">Muscle</tissue>
    </source>
</reference>
<feature type="compositionally biased region" description="Polar residues" evidence="1">
    <location>
        <begin position="318"/>
        <end position="332"/>
    </location>
</feature>
<name>A0AAW0U9X5_SCYPA</name>
<feature type="region of interest" description="Disordered" evidence="1">
    <location>
        <begin position="103"/>
        <end position="159"/>
    </location>
</feature>
<feature type="region of interest" description="Disordered" evidence="1">
    <location>
        <begin position="313"/>
        <end position="336"/>
    </location>
</feature>
<feature type="region of interest" description="Disordered" evidence="1">
    <location>
        <begin position="211"/>
        <end position="248"/>
    </location>
</feature>